<keyword evidence="2" id="KW-1185">Reference proteome</keyword>
<reference evidence="2" key="1">
    <citation type="submission" date="2018-06" db="EMBL/GenBank/DDBJ databases">
        <authorList>
            <person name="Helene L.C."/>
            <person name="Dall'Agnol R."/>
            <person name="Delamuta J.R."/>
            <person name="Hungria M."/>
        </authorList>
    </citation>
    <scope>NUCLEOTIDE SEQUENCE [LARGE SCALE GENOMIC DNA]</scope>
    <source>
        <strain evidence="2">AC99b</strain>
    </source>
</reference>
<name>A0A330HF49_9HYPH</name>
<proteinExistence type="predicted"/>
<sequence length="144" mass="15581">MGIDREDTKRAGKAIAMTATLMLLSGCMTHRPPGIDAYQTSGIDQWLTAADADKVVNAMAAKGMMPATIDCGFINNEPGQVAYASKFTWKRAPINTRYHWEIGDPTYLASKEVRANRVGLKRVFAKAVRDAATGQTVGCSIWAG</sequence>
<accession>A0A330HF49</accession>
<dbReference type="OrthoDB" id="8079705at2"/>
<organism evidence="1 2">
    <name type="scientific">Mesorhizobium hawassense</name>
    <dbReference type="NCBI Taxonomy" id="1209954"/>
    <lineage>
        <taxon>Bacteria</taxon>
        <taxon>Pseudomonadati</taxon>
        <taxon>Pseudomonadota</taxon>
        <taxon>Alphaproteobacteria</taxon>
        <taxon>Hyphomicrobiales</taxon>
        <taxon>Phyllobacteriaceae</taxon>
        <taxon>Mesorhizobium</taxon>
    </lineage>
</organism>
<dbReference type="AlphaFoldDB" id="A0A330HF49"/>
<reference evidence="1 2" key="2">
    <citation type="submission" date="2018-07" db="EMBL/GenBank/DDBJ databases">
        <title>Diversity of Mesorhizobium strains in Brazil.</title>
        <authorList>
            <person name="Helene L.C.F."/>
            <person name="Dall'Agnol R."/>
            <person name="Delamuta J.R.M."/>
            <person name="Hungria M."/>
        </authorList>
    </citation>
    <scope>NUCLEOTIDE SEQUENCE [LARGE SCALE GENOMIC DNA]</scope>
    <source>
        <strain evidence="1 2">AC99b</strain>
    </source>
</reference>
<dbReference type="PROSITE" id="PS51257">
    <property type="entry name" value="PROKAR_LIPOPROTEIN"/>
    <property type="match status" value="1"/>
</dbReference>
<gene>
    <name evidence="1" type="ORF">DPM33_27420</name>
</gene>
<evidence type="ECO:0008006" key="3">
    <source>
        <dbReference type="Google" id="ProtNLM"/>
    </source>
</evidence>
<evidence type="ECO:0000313" key="2">
    <source>
        <dbReference type="Proteomes" id="UP000251558"/>
    </source>
</evidence>
<dbReference type="EMBL" id="QMBP01000016">
    <property type="protein sequence ID" value="RAZ87065.1"/>
    <property type="molecule type" value="Genomic_DNA"/>
</dbReference>
<dbReference type="RefSeq" id="WP_112100517.1">
    <property type="nucleotide sequence ID" value="NZ_QMBP01000016.1"/>
</dbReference>
<protein>
    <recommendedName>
        <fullName evidence="3">Lipoprotein</fullName>
    </recommendedName>
</protein>
<evidence type="ECO:0000313" key="1">
    <source>
        <dbReference type="EMBL" id="RAZ87065.1"/>
    </source>
</evidence>
<comment type="caution">
    <text evidence="1">The sequence shown here is derived from an EMBL/GenBank/DDBJ whole genome shotgun (WGS) entry which is preliminary data.</text>
</comment>
<dbReference type="Proteomes" id="UP000251558">
    <property type="component" value="Unassembled WGS sequence"/>
</dbReference>